<organism evidence="2 3">
    <name type="scientific">Asanoa hainanensis</name>
    <dbReference type="NCBI Taxonomy" id="560556"/>
    <lineage>
        <taxon>Bacteria</taxon>
        <taxon>Bacillati</taxon>
        <taxon>Actinomycetota</taxon>
        <taxon>Actinomycetes</taxon>
        <taxon>Micromonosporales</taxon>
        <taxon>Micromonosporaceae</taxon>
        <taxon>Asanoa</taxon>
    </lineage>
</organism>
<protein>
    <submittedName>
        <fullName evidence="2">Uncharacterized protein</fullName>
    </submittedName>
</protein>
<proteinExistence type="predicted"/>
<feature type="region of interest" description="Disordered" evidence="1">
    <location>
        <begin position="21"/>
        <end position="41"/>
    </location>
</feature>
<gene>
    <name evidence="2" type="ORF">SAMN05421812_1304</name>
</gene>
<evidence type="ECO:0000313" key="3">
    <source>
        <dbReference type="Proteomes" id="UP000198362"/>
    </source>
</evidence>
<evidence type="ECO:0000256" key="1">
    <source>
        <dbReference type="SAM" id="MobiDB-lite"/>
    </source>
</evidence>
<dbReference type="Proteomes" id="UP000198362">
    <property type="component" value="Unassembled WGS sequence"/>
</dbReference>
<sequence>MATVGRHTAVRVAAERIPPERVTTRGHPPSNQALTVHELPW</sequence>
<dbReference type="AlphaFoldDB" id="A0A239PHA9"/>
<name>A0A239PHA9_9ACTN</name>
<evidence type="ECO:0000313" key="2">
    <source>
        <dbReference type="EMBL" id="SNT65964.1"/>
    </source>
</evidence>
<dbReference type="EMBL" id="FZPH01000030">
    <property type="protein sequence ID" value="SNT65964.1"/>
    <property type="molecule type" value="Genomic_DNA"/>
</dbReference>
<accession>A0A239PHA9</accession>
<keyword evidence="3" id="KW-1185">Reference proteome</keyword>
<reference evidence="2 3" key="1">
    <citation type="submission" date="2017-06" db="EMBL/GenBank/DDBJ databases">
        <authorList>
            <person name="Kim H.J."/>
            <person name="Triplett B.A."/>
        </authorList>
    </citation>
    <scope>NUCLEOTIDE SEQUENCE [LARGE SCALE GENOMIC DNA]</scope>
    <source>
        <strain evidence="2 3">CGMCC 4.5593</strain>
    </source>
</reference>